<sequence length="115" mass="12488">MLSALYGSVAFVFVLGGVVCAYDARSYTDEQRARAPRLVRAYFGSGLLLSVVGLVSLAWILVGGNVWTAGILLPAVSALPCLVQYRLHKRLAVDRSPLTERVESAVARKFNYSDP</sequence>
<evidence type="ECO:0000256" key="1">
    <source>
        <dbReference type="SAM" id="Phobius"/>
    </source>
</evidence>
<evidence type="ECO:0000313" key="2">
    <source>
        <dbReference type="EMBL" id="SDK92219.1"/>
    </source>
</evidence>
<gene>
    <name evidence="2" type="ORF">SAMN04515672_4298</name>
</gene>
<name>A0A1G9FUY9_9EURY</name>
<dbReference type="Proteomes" id="UP000198882">
    <property type="component" value="Unassembled WGS sequence"/>
</dbReference>
<dbReference type="OrthoDB" id="176968at2157"/>
<keyword evidence="1" id="KW-0812">Transmembrane</keyword>
<protein>
    <submittedName>
        <fullName evidence="2">Uncharacterized protein</fullName>
    </submittedName>
</protein>
<feature type="transmembrane region" description="Helical" evidence="1">
    <location>
        <begin position="6"/>
        <end position="22"/>
    </location>
</feature>
<accession>A0A1G9FUY9</accession>
<dbReference type="RefSeq" id="WP_090311586.1">
    <property type="nucleotide sequence ID" value="NZ_FNFE01000008.1"/>
</dbReference>
<evidence type="ECO:0000313" key="3">
    <source>
        <dbReference type="Proteomes" id="UP000198882"/>
    </source>
</evidence>
<proteinExistence type="predicted"/>
<feature type="transmembrane region" description="Helical" evidence="1">
    <location>
        <begin position="42"/>
        <end position="61"/>
    </location>
</feature>
<organism evidence="2 3">
    <name type="scientific">Natronorubrum texcoconense</name>
    <dbReference type="NCBI Taxonomy" id="1095776"/>
    <lineage>
        <taxon>Archaea</taxon>
        <taxon>Methanobacteriati</taxon>
        <taxon>Methanobacteriota</taxon>
        <taxon>Stenosarchaea group</taxon>
        <taxon>Halobacteria</taxon>
        <taxon>Halobacteriales</taxon>
        <taxon>Natrialbaceae</taxon>
        <taxon>Natronorubrum</taxon>
    </lineage>
</organism>
<feature type="transmembrane region" description="Helical" evidence="1">
    <location>
        <begin position="67"/>
        <end position="85"/>
    </location>
</feature>
<reference evidence="3" key="1">
    <citation type="submission" date="2016-10" db="EMBL/GenBank/DDBJ databases">
        <authorList>
            <person name="Varghese N."/>
            <person name="Submissions S."/>
        </authorList>
    </citation>
    <scope>NUCLEOTIDE SEQUENCE [LARGE SCALE GENOMIC DNA]</scope>
    <source>
        <strain evidence="3">B4,CECT 8067,JCM 17497</strain>
    </source>
</reference>
<keyword evidence="1" id="KW-1133">Transmembrane helix</keyword>
<keyword evidence="1" id="KW-0472">Membrane</keyword>
<dbReference type="EMBL" id="FNFE01000008">
    <property type="protein sequence ID" value="SDK92219.1"/>
    <property type="molecule type" value="Genomic_DNA"/>
</dbReference>
<dbReference type="AlphaFoldDB" id="A0A1G9FUY9"/>
<keyword evidence="3" id="KW-1185">Reference proteome</keyword>